<comment type="similarity">
    <text evidence="1">Belongs to the bacterial solute-binding protein 5 family.</text>
</comment>
<evidence type="ECO:0000313" key="5">
    <source>
        <dbReference type="EMBL" id="QFG76537.1"/>
    </source>
</evidence>
<keyword evidence="2" id="KW-0813">Transport</keyword>
<evidence type="ECO:0000259" key="4">
    <source>
        <dbReference type="Pfam" id="PF00496"/>
    </source>
</evidence>
<dbReference type="InterPro" id="IPR039424">
    <property type="entry name" value="SBP_5"/>
</dbReference>
<evidence type="ECO:0000256" key="2">
    <source>
        <dbReference type="ARBA" id="ARBA00022448"/>
    </source>
</evidence>
<organism evidence="5">
    <name type="scientific">Raoultella planticola</name>
    <name type="common">Klebsiella planticola</name>
    <dbReference type="NCBI Taxonomy" id="575"/>
    <lineage>
        <taxon>Bacteria</taxon>
        <taxon>Pseudomonadati</taxon>
        <taxon>Pseudomonadota</taxon>
        <taxon>Gammaproteobacteria</taxon>
        <taxon>Enterobacterales</taxon>
        <taxon>Enterobacteriaceae</taxon>
        <taxon>Klebsiella/Raoultella group</taxon>
        <taxon>Raoultella</taxon>
    </lineage>
</organism>
<dbReference type="AlphaFoldDB" id="A0A5P6A9D7"/>
<dbReference type="PANTHER" id="PTHR30290:SF9">
    <property type="entry name" value="OLIGOPEPTIDE-BINDING PROTEIN APPA"/>
    <property type="match status" value="1"/>
</dbReference>
<feature type="domain" description="Solute-binding protein family 5" evidence="4">
    <location>
        <begin position="27"/>
        <end position="123"/>
    </location>
</feature>
<dbReference type="GO" id="GO:1904680">
    <property type="term" value="F:peptide transmembrane transporter activity"/>
    <property type="evidence" value="ECO:0007669"/>
    <property type="project" value="TreeGrafter"/>
</dbReference>
<dbReference type="Gene3D" id="3.10.105.10">
    <property type="entry name" value="Dipeptide-binding Protein, Domain 3"/>
    <property type="match status" value="1"/>
</dbReference>
<keyword evidence="3" id="KW-0732">Signal</keyword>
<dbReference type="PANTHER" id="PTHR30290">
    <property type="entry name" value="PERIPLASMIC BINDING COMPONENT OF ABC TRANSPORTER"/>
    <property type="match status" value="1"/>
</dbReference>
<accession>A0A5P6A9D7</accession>
<dbReference type="InterPro" id="IPR000914">
    <property type="entry name" value="SBP_5_dom"/>
</dbReference>
<protein>
    <recommendedName>
        <fullName evidence="4">Solute-binding protein family 5 domain-containing protein</fullName>
    </recommendedName>
</protein>
<dbReference type="GO" id="GO:0015833">
    <property type="term" value="P:peptide transport"/>
    <property type="evidence" value="ECO:0007669"/>
    <property type="project" value="TreeGrafter"/>
</dbReference>
<evidence type="ECO:0000256" key="1">
    <source>
        <dbReference type="ARBA" id="ARBA00005695"/>
    </source>
</evidence>
<gene>
    <name evidence="5" type="ORF">DMB90_06230</name>
</gene>
<reference evidence="5" key="1">
    <citation type="submission" date="2018-05" db="EMBL/GenBank/DDBJ databases">
        <title>Bacterial isolates from healthy term breastfed infants carrying antibiotic resistance genes.</title>
        <authorList>
            <person name="Casaburi G."/>
        </authorList>
    </citation>
    <scope>NUCLEOTIDE SEQUENCE [LARGE SCALE GENOMIC DNA]</scope>
    <source>
        <strain evidence="5">7084_4</strain>
    </source>
</reference>
<evidence type="ECO:0000256" key="3">
    <source>
        <dbReference type="ARBA" id="ARBA00022729"/>
    </source>
</evidence>
<name>A0A5P6A9D7_RAOPL</name>
<dbReference type="SUPFAM" id="SSF53850">
    <property type="entry name" value="Periplasmic binding protein-like II"/>
    <property type="match status" value="1"/>
</dbReference>
<dbReference type="EMBL" id="CP029752">
    <property type="protein sequence ID" value="QFG76537.1"/>
    <property type="molecule type" value="Genomic_DNA"/>
</dbReference>
<dbReference type="Pfam" id="PF00496">
    <property type="entry name" value="SBP_bac_5"/>
    <property type="match status" value="1"/>
</dbReference>
<sequence length="155" mass="17855">MGHQPEYGPCLKLQHFGGLGVLQQCAKQGYQYDPARTAQLLKEAGYKGQPLEIIANKRATVPSFDMAIIIQAMLQGAGINAHVTTMEWATQLERYQSGRYQMMTFTYSARFNPALAFEQIVGDKTGQKRKVWEIRWRSRRPISWRRSTIRSKFRL</sequence>
<proteinExistence type="inferred from homology"/>